<proteinExistence type="predicted"/>
<evidence type="ECO:0000256" key="1">
    <source>
        <dbReference type="SAM" id="MobiDB-lite"/>
    </source>
</evidence>
<evidence type="ECO:0000313" key="2">
    <source>
        <dbReference type="EMBL" id="OAM98780.1"/>
    </source>
</evidence>
<feature type="compositionally biased region" description="Basic and acidic residues" evidence="1">
    <location>
        <begin position="136"/>
        <end position="153"/>
    </location>
</feature>
<feature type="region of interest" description="Disordered" evidence="1">
    <location>
        <begin position="23"/>
        <end position="49"/>
    </location>
</feature>
<name>A0A178JA40_9VIBR</name>
<dbReference type="AlphaFoldDB" id="A0A178JA40"/>
<dbReference type="OrthoDB" id="5876939at2"/>
<dbReference type="RefSeq" id="WP_069668019.1">
    <property type="nucleotide sequence ID" value="NZ_JAPFIM010000022.1"/>
</dbReference>
<dbReference type="Proteomes" id="UP000094761">
    <property type="component" value="Unassembled WGS sequence"/>
</dbReference>
<comment type="caution">
    <text evidence="2">The sequence shown here is derived from an EMBL/GenBank/DDBJ whole genome shotgun (WGS) entry which is preliminary data.</text>
</comment>
<reference evidence="2 3" key="1">
    <citation type="submission" date="2016-03" db="EMBL/GenBank/DDBJ databases">
        <title>Draft genome sequence of the Vibrio tubiashii subs. europaeus.</title>
        <authorList>
            <person name="Spinard E."/>
            <person name="Dubert J."/>
            <person name="Nelson D.R."/>
            <person name="Barja J.L."/>
        </authorList>
    </citation>
    <scope>NUCLEOTIDE SEQUENCE [LARGE SCALE GENOMIC DNA]</scope>
    <source>
        <strain evidence="3">PP-638</strain>
    </source>
</reference>
<organism evidence="2 3">
    <name type="scientific">Vibrio europaeus</name>
    <dbReference type="NCBI Taxonomy" id="300876"/>
    <lineage>
        <taxon>Bacteria</taxon>
        <taxon>Pseudomonadati</taxon>
        <taxon>Pseudomonadota</taxon>
        <taxon>Gammaproteobacteria</taxon>
        <taxon>Vibrionales</taxon>
        <taxon>Vibrionaceae</taxon>
        <taxon>Vibrio</taxon>
        <taxon>Vibrio oreintalis group</taxon>
    </lineage>
</organism>
<sequence length="153" mass="17223">MSETMLDQEFNLDGLDFSPELLSDLEAIEPTPQPEEQPQEEVKQDFSGAKGEMTAEWMIEMLEAGFKSFINEDYAIPDKKKAVIVDNFTPVLNKYDGGIIALLGEYKEEGQAIFAVGLLAFSMWMSVREMKRKPKPKPEPKEEAEQGGKDGEK</sequence>
<gene>
    <name evidence="2" type="ORF">AZ468_14585</name>
</gene>
<accession>A0A178JA40</accession>
<protein>
    <submittedName>
        <fullName evidence="2">Uncharacterized protein</fullName>
    </submittedName>
</protein>
<dbReference type="GeneID" id="78076942"/>
<evidence type="ECO:0000313" key="3">
    <source>
        <dbReference type="Proteomes" id="UP000094761"/>
    </source>
</evidence>
<dbReference type="EMBL" id="LUAX01000005">
    <property type="protein sequence ID" value="OAM98780.1"/>
    <property type="molecule type" value="Genomic_DNA"/>
</dbReference>
<feature type="region of interest" description="Disordered" evidence="1">
    <location>
        <begin position="130"/>
        <end position="153"/>
    </location>
</feature>